<gene>
    <name evidence="3" type="ORF">HHI36_020486</name>
</gene>
<dbReference type="PANTHER" id="PTHR13452:SF10">
    <property type="entry name" value="THUMP DOMAIN-CONTAINING PROTEIN 1"/>
    <property type="match status" value="1"/>
</dbReference>
<evidence type="ECO:0000256" key="1">
    <source>
        <dbReference type="PROSITE-ProRule" id="PRU00529"/>
    </source>
</evidence>
<dbReference type="CDD" id="cd11717">
    <property type="entry name" value="THUMP_THUMPD1_like"/>
    <property type="match status" value="1"/>
</dbReference>
<dbReference type="PROSITE" id="PS51165">
    <property type="entry name" value="THUMP"/>
    <property type="match status" value="1"/>
</dbReference>
<reference evidence="3 4" key="1">
    <citation type="journal article" date="2021" name="BMC Biol.">
        <title>Horizontally acquired antibacterial genes associated with adaptive radiation of ladybird beetles.</title>
        <authorList>
            <person name="Li H.S."/>
            <person name="Tang X.F."/>
            <person name="Huang Y.H."/>
            <person name="Xu Z.Y."/>
            <person name="Chen M.L."/>
            <person name="Du X.Y."/>
            <person name="Qiu B.Y."/>
            <person name="Chen P.T."/>
            <person name="Zhang W."/>
            <person name="Slipinski A."/>
            <person name="Escalona H.E."/>
            <person name="Waterhouse R.M."/>
            <person name="Zwick A."/>
            <person name="Pang H."/>
        </authorList>
    </citation>
    <scope>NUCLEOTIDE SEQUENCE [LARGE SCALE GENOMIC DNA]</scope>
    <source>
        <strain evidence="3">SYSU2018</strain>
    </source>
</reference>
<name>A0ABD2NB54_9CUCU</name>
<accession>A0ABD2NB54</accession>
<dbReference type="InterPro" id="IPR004114">
    <property type="entry name" value="THUMP_dom"/>
</dbReference>
<dbReference type="Pfam" id="PF02926">
    <property type="entry name" value="THUMP"/>
    <property type="match status" value="1"/>
</dbReference>
<dbReference type="EMBL" id="JABFTP020000083">
    <property type="protein sequence ID" value="KAL3275740.1"/>
    <property type="molecule type" value="Genomic_DNA"/>
</dbReference>
<dbReference type="SUPFAM" id="SSF143437">
    <property type="entry name" value="THUMP domain-like"/>
    <property type="match status" value="1"/>
</dbReference>
<protein>
    <recommendedName>
        <fullName evidence="2">THUMP domain-containing protein</fullName>
    </recommendedName>
</protein>
<dbReference type="PANTHER" id="PTHR13452">
    <property type="entry name" value="THUMP DOMAIN CONTAINING PROTEIN 1-RELATED"/>
    <property type="match status" value="1"/>
</dbReference>
<dbReference type="InterPro" id="IPR040183">
    <property type="entry name" value="THUMPD1-like"/>
</dbReference>
<dbReference type="AlphaFoldDB" id="A0ABD2NB54"/>
<dbReference type="GO" id="GO:0003723">
    <property type="term" value="F:RNA binding"/>
    <property type="evidence" value="ECO:0007669"/>
    <property type="project" value="UniProtKB-UniRule"/>
</dbReference>
<evidence type="ECO:0000313" key="3">
    <source>
        <dbReference type="EMBL" id="KAL3275740.1"/>
    </source>
</evidence>
<evidence type="ECO:0000313" key="4">
    <source>
        <dbReference type="Proteomes" id="UP001516400"/>
    </source>
</evidence>
<keyword evidence="4" id="KW-1185">Reference proteome</keyword>
<dbReference type="Proteomes" id="UP001516400">
    <property type="component" value="Unassembled WGS sequence"/>
</dbReference>
<dbReference type="Gene3D" id="3.30.2300.10">
    <property type="entry name" value="THUMP superfamily"/>
    <property type="match status" value="1"/>
</dbReference>
<sequence>MSSGKIMKPKNKNFYMKNNRKKSNNIDVNFKGFLCSCNNREKDCIKESYNILNKAAEELYGSTKEETEKLEDVQETDISDEIAKEVEDLKSDNTNSKHKFNSYDSGAKNLVFIRTRLENPVEIAEHIVKNVYDTKQQQTRFLIRLVPIETTCKAYINDIEKAFEPLAEKHFKNDAKTFSIVYNHRNNNSLSKDEVIKKLQTKFHL</sequence>
<evidence type="ECO:0000259" key="2">
    <source>
        <dbReference type="PROSITE" id="PS51165"/>
    </source>
</evidence>
<comment type="caution">
    <text evidence="3">The sequence shown here is derived from an EMBL/GenBank/DDBJ whole genome shotgun (WGS) entry which is preliminary data.</text>
</comment>
<proteinExistence type="predicted"/>
<keyword evidence="1" id="KW-0694">RNA-binding</keyword>
<feature type="domain" description="THUMP" evidence="2">
    <location>
        <begin position="130"/>
        <end position="205"/>
    </location>
</feature>
<organism evidence="3 4">
    <name type="scientific">Cryptolaemus montrouzieri</name>
    <dbReference type="NCBI Taxonomy" id="559131"/>
    <lineage>
        <taxon>Eukaryota</taxon>
        <taxon>Metazoa</taxon>
        <taxon>Ecdysozoa</taxon>
        <taxon>Arthropoda</taxon>
        <taxon>Hexapoda</taxon>
        <taxon>Insecta</taxon>
        <taxon>Pterygota</taxon>
        <taxon>Neoptera</taxon>
        <taxon>Endopterygota</taxon>
        <taxon>Coleoptera</taxon>
        <taxon>Polyphaga</taxon>
        <taxon>Cucujiformia</taxon>
        <taxon>Coccinelloidea</taxon>
        <taxon>Coccinellidae</taxon>
        <taxon>Scymninae</taxon>
        <taxon>Scymnini</taxon>
        <taxon>Cryptolaemus</taxon>
    </lineage>
</organism>